<name>A0A1B5L7Y4_USTVR</name>
<reference evidence="4" key="1">
    <citation type="journal article" date="2016" name="Genome Announc.">
        <title>Genome sequence of Ustilaginoidea virens IPU010, a rice pathogenic fungus causing false smut.</title>
        <authorList>
            <person name="Kumagai T."/>
            <person name="Ishii T."/>
            <person name="Terai G."/>
            <person name="Umemura M."/>
            <person name="Machida M."/>
            <person name="Asai K."/>
        </authorList>
    </citation>
    <scope>NUCLEOTIDE SEQUENCE [LARGE SCALE GENOMIC DNA]</scope>
    <source>
        <strain evidence="4">IPU010</strain>
    </source>
</reference>
<dbReference type="EMBL" id="BBTG02000031">
    <property type="protein sequence ID" value="GAO18719.1"/>
    <property type="molecule type" value="Genomic_DNA"/>
</dbReference>
<feature type="region of interest" description="Disordered" evidence="1">
    <location>
        <begin position="1"/>
        <end position="46"/>
    </location>
</feature>
<keyword evidence="2" id="KW-1133">Transmembrane helix</keyword>
<gene>
    <name evidence="3" type="ORF">UVI_02047230</name>
</gene>
<sequence length="278" mass="30773">MQRLWGLFKKRSSKPDEESAPRGKTPGESDKPEPDSSTSRAEGWLQPSSSVTRNQLLRLCVLDGMGGALFSACINFVIAYGKGELTASLGGWILTLTLEPRTVMYKTQPRNSPPVRLFRLPNSLAGDATVTIFAQCILLWFVKLMSVSYDLGRRAVQPMGFVKEPAGKPMRRLMFLPEQRGSKIEAAGVRSVMAVVHHVLRSLLLASVVFLVLWPASIGILVNLGEPDQGDRTYERLWTPQIFKAVFGGLLGLLTTPTMTIFWLVRAGWEAKRGRLTS</sequence>
<proteinExistence type="predicted"/>
<feature type="compositionally biased region" description="Basic and acidic residues" evidence="1">
    <location>
        <begin position="13"/>
        <end position="34"/>
    </location>
</feature>
<dbReference type="Proteomes" id="UP000054053">
    <property type="component" value="Unassembled WGS sequence"/>
</dbReference>
<dbReference type="PANTHER" id="PTHR28297:SF1">
    <property type="entry name" value="FUNGAL PROTEIN"/>
    <property type="match status" value="1"/>
</dbReference>
<feature type="transmembrane region" description="Helical" evidence="2">
    <location>
        <begin position="56"/>
        <end position="80"/>
    </location>
</feature>
<comment type="caution">
    <text evidence="3">The sequence shown here is derived from an EMBL/GenBank/DDBJ whole genome shotgun (WGS) entry which is preliminary data.</text>
</comment>
<accession>A0A1B5L7Y4</accession>
<dbReference type="PANTHER" id="PTHR28297">
    <property type="entry name" value="FUNGAL PROTEIN"/>
    <property type="match status" value="1"/>
</dbReference>
<evidence type="ECO:0000313" key="3">
    <source>
        <dbReference type="EMBL" id="GAO18719.1"/>
    </source>
</evidence>
<organism evidence="3 4">
    <name type="scientific">Ustilaginoidea virens</name>
    <name type="common">Rice false smut fungus</name>
    <name type="synonym">Villosiclava virens</name>
    <dbReference type="NCBI Taxonomy" id="1159556"/>
    <lineage>
        <taxon>Eukaryota</taxon>
        <taxon>Fungi</taxon>
        <taxon>Dikarya</taxon>
        <taxon>Ascomycota</taxon>
        <taxon>Pezizomycotina</taxon>
        <taxon>Sordariomycetes</taxon>
        <taxon>Hypocreomycetidae</taxon>
        <taxon>Hypocreales</taxon>
        <taxon>Clavicipitaceae</taxon>
        <taxon>Ustilaginoidea</taxon>
    </lineage>
</organism>
<evidence type="ECO:0000313" key="4">
    <source>
        <dbReference type="Proteomes" id="UP000054053"/>
    </source>
</evidence>
<dbReference type="Pfam" id="PF10445">
    <property type="entry name" value="DUF2456"/>
    <property type="match status" value="1"/>
</dbReference>
<dbReference type="InterPro" id="IPR018852">
    <property type="entry name" value="DUF2456"/>
</dbReference>
<keyword evidence="2" id="KW-0812">Transmembrane</keyword>
<feature type="compositionally biased region" description="Polar residues" evidence="1">
    <location>
        <begin position="35"/>
        <end position="46"/>
    </location>
</feature>
<feature type="transmembrane region" description="Helical" evidence="2">
    <location>
        <begin position="124"/>
        <end position="144"/>
    </location>
</feature>
<feature type="transmembrane region" description="Helical" evidence="2">
    <location>
        <begin position="242"/>
        <end position="265"/>
    </location>
</feature>
<evidence type="ECO:0000256" key="2">
    <source>
        <dbReference type="SAM" id="Phobius"/>
    </source>
</evidence>
<evidence type="ECO:0000256" key="1">
    <source>
        <dbReference type="SAM" id="MobiDB-lite"/>
    </source>
</evidence>
<protein>
    <submittedName>
        <fullName evidence="3">Uncharacterized protein</fullName>
    </submittedName>
</protein>
<feature type="transmembrane region" description="Helical" evidence="2">
    <location>
        <begin position="203"/>
        <end position="222"/>
    </location>
</feature>
<keyword evidence="2" id="KW-0472">Membrane</keyword>
<dbReference type="AlphaFoldDB" id="A0A1B5L7Y4"/>